<organism evidence="1 2">
    <name type="scientific">Iris pallida</name>
    <name type="common">Sweet iris</name>
    <dbReference type="NCBI Taxonomy" id="29817"/>
    <lineage>
        <taxon>Eukaryota</taxon>
        <taxon>Viridiplantae</taxon>
        <taxon>Streptophyta</taxon>
        <taxon>Embryophyta</taxon>
        <taxon>Tracheophyta</taxon>
        <taxon>Spermatophyta</taxon>
        <taxon>Magnoliopsida</taxon>
        <taxon>Liliopsida</taxon>
        <taxon>Asparagales</taxon>
        <taxon>Iridaceae</taxon>
        <taxon>Iridoideae</taxon>
        <taxon>Irideae</taxon>
        <taxon>Iris</taxon>
    </lineage>
</organism>
<dbReference type="EMBL" id="JANAVB010042618">
    <property type="protein sequence ID" value="KAJ6793964.1"/>
    <property type="molecule type" value="Genomic_DNA"/>
</dbReference>
<keyword evidence="2" id="KW-1185">Reference proteome</keyword>
<protein>
    <submittedName>
        <fullName evidence="1">Transmembrane 9 superfamily member 8-like</fullName>
    </submittedName>
</protein>
<gene>
    <name evidence="1" type="ORF">M6B38_233260</name>
</gene>
<dbReference type="Proteomes" id="UP001140949">
    <property type="component" value="Unassembled WGS sequence"/>
</dbReference>
<comment type="caution">
    <text evidence="1">The sequence shown here is derived from an EMBL/GenBank/DDBJ whole genome shotgun (WGS) entry which is preliminary data.</text>
</comment>
<sequence>MCHIVCKITLTEKDAKDLKENIEEEYRVNIVKHEYEGEWDGSKTRLSTCDPHAKRTVMESETPQEVEKKNDVIFTYDIEFKVFSMNDGLLSCGLRFR</sequence>
<reference evidence="1" key="2">
    <citation type="submission" date="2023-04" db="EMBL/GenBank/DDBJ databases">
        <authorList>
            <person name="Bruccoleri R.E."/>
            <person name="Oakeley E.J."/>
            <person name="Faust A.-M."/>
            <person name="Dessus-Babus S."/>
            <person name="Altorfer M."/>
            <person name="Burckhardt D."/>
            <person name="Oertli M."/>
            <person name="Naumann U."/>
            <person name="Petersen F."/>
            <person name="Wong J."/>
        </authorList>
    </citation>
    <scope>NUCLEOTIDE SEQUENCE</scope>
    <source>
        <strain evidence="1">GSM-AAB239-AS_SAM_17_03QT</strain>
        <tissue evidence="1">Leaf</tissue>
    </source>
</reference>
<dbReference type="AlphaFoldDB" id="A0AAX6DQA9"/>
<keyword evidence="1" id="KW-0472">Membrane</keyword>
<evidence type="ECO:0000313" key="2">
    <source>
        <dbReference type="Proteomes" id="UP001140949"/>
    </source>
</evidence>
<evidence type="ECO:0000313" key="1">
    <source>
        <dbReference type="EMBL" id="KAJ6793964.1"/>
    </source>
</evidence>
<name>A0AAX6DQA9_IRIPA</name>
<reference evidence="1" key="1">
    <citation type="journal article" date="2023" name="GigaByte">
        <title>Genome assembly of the bearded iris, Iris pallida Lam.</title>
        <authorList>
            <person name="Bruccoleri R.E."/>
            <person name="Oakeley E.J."/>
            <person name="Faust A.M.E."/>
            <person name="Altorfer M."/>
            <person name="Dessus-Babus S."/>
            <person name="Burckhardt D."/>
            <person name="Oertli M."/>
            <person name="Naumann U."/>
            <person name="Petersen F."/>
            <person name="Wong J."/>
        </authorList>
    </citation>
    <scope>NUCLEOTIDE SEQUENCE</scope>
    <source>
        <strain evidence="1">GSM-AAB239-AS_SAM_17_03QT</strain>
    </source>
</reference>
<keyword evidence="1" id="KW-0812">Transmembrane</keyword>
<proteinExistence type="predicted"/>
<accession>A0AAX6DQA9</accession>